<proteinExistence type="predicted"/>
<protein>
    <recommendedName>
        <fullName evidence="3">Lantibiotic</fullName>
    </recommendedName>
</protein>
<accession>A0ABY7VKD9</accession>
<evidence type="ECO:0000313" key="2">
    <source>
        <dbReference type="Proteomes" id="UP001215231"/>
    </source>
</evidence>
<organism evidence="1 2">
    <name type="scientific">Thalassomonas haliotis</name>
    <dbReference type="NCBI Taxonomy" id="485448"/>
    <lineage>
        <taxon>Bacteria</taxon>
        <taxon>Pseudomonadati</taxon>
        <taxon>Pseudomonadota</taxon>
        <taxon>Gammaproteobacteria</taxon>
        <taxon>Alteromonadales</taxon>
        <taxon>Colwelliaceae</taxon>
        <taxon>Thalassomonas</taxon>
    </lineage>
</organism>
<dbReference type="Proteomes" id="UP001215231">
    <property type="component" value="Chromosome"/>
</dbReference>
<evidence type="ECO:0000313" key="1">
    <source>
        <dbReference type="EMBL" id="WDE13965.1"/>
    </source>
</evidence>
<reference evidence="1 2" key="1">
    <citation type="journal article" date="2022" name="Mar. Drugs">
        <title>Bioassay-Guided Fractionation Leads to the Detection of Cholic Acid Generated by the Rare Thalassomonas sp.</title>
        <authorList>
            <person name="Pheiffer F."/>
            <person name="Schneider Y.K."/>
            <person name="Hansen E.H."/>
            <person name="Andersen J.H."/>
            <person name="Isaksson J."/>
            <person name="Busche T."/>
            <person name="R C."/>
            <person name="Kalinowski J."/>
            <person name="Zyl L.V."/>
            <person name="Trindade M."/>
        </authorList>
    </citation>
    <scope>NUCLEOTIDE SEQUENCE [LARGE SCALE GENOMIC DNA]</scope>
    <source>
        <strain evidence="1 2">A5K-61T</strain>
    </source>
</reference>
<name>A0ABY7VKD9_9GAMM</name>
<keyword evidence="2" id="KW-1185">Reference proteome</keyword>
<dbReference type="EMBL" id="CP059693">
    <property type="protein sequence ID" value="WDE13965.1"/>
    <property type="molecule type" value="Genomic_DNA"/>
</dbReference>
<dbReference type="RefSeq" id="WP_274054420.1">
    <property type="nucleotide sequence ID" value="NZ_CP059693.1"/>
</dbReference>
<sequence length="66" mass="6963">MKLKLNKKQLQNLSKDNSALPAALIPQVAGGGQGGWSDMQCLTQSDDCGLQMTDQSLCHTDAVVCG</sequence>
<gene>
    <name evidence="1" type="ORF">H3N35_11260</name>
</gene>
<evidence type="ECO:0008006" key="3">
    <source>
        <dbReference type="Google" id="ProtNLM"/>
    </source>
</evidence>